<organism evidence="3 4">
    <name type="scientific">Jejudonia soesokkakensis</name>
    <dbReference type="NCBI Taxonomy" id="1323432"/>
    <lineage>
        <taxon>Bacteria</taxon>
        <taxon>Pseudomonadati</taxon>
        <taxon>Bacteroidota</taxon>
        <taxon>Flavobacteriia</taxon>
        <taxon>Flavobacteriales</taxon>
        <taxon>Flavobacteriaceae</taxon>
        <taxon>Jejudonia</taxon>
    </lineage>
</organism>
<dbReference type="PANTHER" id="PTHR43586">
    <property type="entry name" value="CYSTEINE DESULFURASE"/>
    <property type="match status" value="1"/>
</dbReference>
<name>A0ABW2MVL3_9FLAO</name>
<evidence type="ECO:0000313" key="4">
    <source>
        <dbReference type="Proteomes" id="UP001596415"/>
    </source>
</evidence>
<dbReference type="RefSeq" id="WP_380217633.1">
    <property type="nucleotide sequence ID" value="NZ_JBHTBN010000004.1"/>
</dbReference>
<evidence type="ECO:0000313" key="3">
    <source>
        <dbReference type="EMBL" id="MFC7357776.1"/>
    </source>
</evidence>
<keyword evidence="1" id="KW-0663">Pyridoxal phosphate</keyword>
<protein>
    <submittedName>
        <fullName evidence="3">Aminotransferase class V-fold PLP-dependent enzyme</fullName>
    </submittedName>
</protein>
<dbReference type="GO" id="GO:0008483">
    <property type="term" value="F:transaminase activity"/>
    <property type="evidence" value="ECO:0007669"/>
    <property type="project" value="UniProtKB-KW"/>
</dbReference>
<dbReference type="Gene3D" id="3.90.1150.10">
    <property type="entry name" value="Aspartate Aminotransferase, domain 1"/>
    <property type="match status" value="1"/>
</dbReference>
<dbReference type="SUPFAM" id="SSF53383">
    <property type="entry name" value="PLP-dependent transferases"/>
    <property type="match status" value="1"/>
</dbReference>
<comment type="caution">
    <text evidence="3">The sequence shown here is derived from an EMBL/GenBank/DDBJ whole genome shotgun (WGS) entry which is preliminary data.</text>
</comment>
<keyword evidence="3" id="KW-0032">Aminotransferase</keyword>
<evidence type="ECO:0000259" key="2">
    <source>
        <dbReference type="Pfam" id="PF00266"/>
    </source>
</evidence>
<dbReference type="Proteomes" id="UP001596415">
    <property type="component" value="Unassembled WGS sequence"/>
</dbReference>
<evidence type="ECO:0000256" key="1">
    <source>
        <dbReference type="ARBA" id="ARBA00022898"/>
    </source>
</evidence>
<dbReference type="InterPro" id="IPR000192">
    <property type="entry name" value="Aminotrans_V_dom"/>
</dbReference>
<sequence>MRSQKHLFSLPEEITYLNCATMSAQLKSVEKIGIENLLKKSTPYVIEGKHFFEERAILKQRFAQLIDCTDDESVSIIPSVSYGIANAVKNIPFEKGDEIIVLDEQFPSNFYAWKHLETTEGVSLKTVAAPPVASGRGSLWNEKLLNTINSKTKVVSIPQVHWADGTLFNLKAIREKTNEVGAYLIIDGTQSVGAMEFSIQKIQPDALICAGYKWLMGGYGLGMAYYGARFYDGTPIENNWMNHEGSEDFTHLAKYNENFKPKSARYDMGESSNFILTPMLSEGIRQLNEWSPKAIQEYCKIISQAPIQQLKKLGYFIEEESFRANHLFGIYLSEEKKLQSIKDRLQAEKIFVSYRGNAIRVSPNVYNTEADLMKLVECFF</sequence>
<dbReference type="Gene3D" id="3.40.640.10">
    <property type="entry name" value="Type I PLP-dependent aspartate aminotransferase-like (Major domain)"/>
    <property type="match status" value="1"/>
</dbReference>
<dbReference type="EMBL" id="JBHTBN010000004">
    <property type="protein sequence ID" value="MFC7357776.1"/>
    <property type="molecule type" value="Genomic_DNA"/>
</dbReference>
<dbReference type="InterPro" id="IPR015422">
    <property type="entry name" value="PyrdxlP-dep_Trfase_small"/>
</dbReference>
<dbReference type="InterPro" id="IPR015421">
    <property type="entry name" value="PyrdxlP-dep_Trfase_major"/>
</dbReference>
<proteinExistence type="predicted"/>
<dbReference type="PANTHER" id="PTHR43586:SF15">
    <property type="entry name" value="BLR3095 PROTEIN"/>
    <property type="match status" value="1"/>
</dbReference>
<dbReference type="InterPro" id="IPR015424">
    <property type="entry name" value="PyrdxlP-dep_Trfase"/>
</dbReference>
<dbReference type="Pfam" id="PF00266">
    <property type="entry name" value="Aminotran_5"/>
    <property type="match status" value="1"/>
</dbReference>
<keyword evidence="3" id="KW-0808">Transferase</keyword>
<accession>A0ABW2MVL3</accession>
<reference evidence="4" key="1">
    <citation type="journal article" date="2019" name="Int. J. Syst. Evol. Microbiol.">
        <title>The Global Catalogue of Microorganisms (GCM) 10K type strain sequencing project: providing services to taxonomists for standard genome sequencing and annotation.</title>
        <authorList>
            <consortium name="The Broad Institute Genomics Platform"/>
            <consortium name="The Broad Institute Genome Sequencing Center for Infectious Disease"/>
            <person name="Wu L."/>
            <person name="Ma J."/>
        </authorList>
    </citation>
    <scope>NUCLEOTIDE SEQUENCE [LARGE SCALE GENOMIC DNA]</scope>
    <source>
        <strain evidence="4">CGMCC 1.16306</strain>
    </source>
</reference>
<keyword evidence="4" id="KW-1185">Reference proteome</keyword>
<feature type="domain" description="Aminotransferase class V" evidence="2">
    <location>
        <begin position="59"/>
        <end position="353"/>
    </location>
</feature>
<gene>
    <name evidence="3" type="ORF">ACFQO1_08760</name>
</gene>